<keyword evidence="6 7" id="KW-0975">Bacterial flagellum</keyword>
<protein>
    <recommendedName>
        <fullName evidence="4 7">Flagellar hook-associated protein 1</fullName>
        <shortName evidence="7">HAP1</shortName>
    </recommendedName>
</protein>
<comment type="caution">
    <text evidence="11">The sequence shown here is derived from an EMBL/GenBank/DDBJ whole genome shotgun (WGS) entry which is preliminary data.</text>
</comment>
<evidence type="ECO:0000313" key="11">
    <source>
        <dbReference type="EMBL" id="MDN4472387.1"/>
    </source>
</evidence>
<keyword evidence="11" id="KW-0282">Flagellum</keyword>
<feature type="domain" description="Flagellar basal-body/hook protein C-terminal" evidence="9">
    <location>
        <begin position="433"/>
        <end position="471"/>
    </location>
</feature>
<comment type="similarity">
    <text evidence="3 7">Belongs to the flagella basal body rod proteins family.</text>
</comment>
<evidence type="ECO:0000259" key="9">
    <source>
        <dbReference type="Pfam" id="PF06429"/>
    </source>
</evidence>
<keyword evidence="12" id="KW-1185">Reference proteome</keyword>
<dbReference type="Pfam" id="PF00460">
    <property type="entry name" value="Flg_bb_rod"/>
    <property type="match status" value="1"/>
</dbReference>
<evidence type="ECO:0000313" key="12">
    <source>
        <dbReference type="Proteomes" id="UP001172738"/>
    </source>
</evidence>
<dbReference type="Pfam" id="PF22638">
    <property type="entry name" value="FlgK_D1"/>
    <property type="match status" value="1"/>
</dbReference>
<accession>A0ABT8G042</accession>
<dbReference type="SUPFAM" id="SSF64518">
    <property type="entry name" value="Phase 1 flagellin"/>
    <property type="match status" value="1"/>
</dbReference>
<name>A0ABT8G042_9MICO</name>
<keyword evidence="5 7" id="KW-0964">Secreted</keyword>
<feature type="domain" description="Flagellar hook-associated protein FlgK helical" evidence="10">
    <location>
        <begin position="100"/>
        <end position="344"/>
    </location>
</feature>
<evidence type="ECO:0000256" key="1">
    <source>
        <dbReference type="ARBA" id="ARBA00004365"/>
    </source>
</evidence>
<evidence type="ECO:0000256" key="4">
    <source>
        <dbReference type="ARBA" id="ARBA00016244"/>
    </source>
</evidence>
<keyword evidence="11" id="KW-0966">Cell projection</keyword>
<evidence type="ECO:0000256" key="7">
    <source>
        <dbReference type="RuleBase" id="RU362065"/>
    </source>
</evidence>
<sequence>MGSFSTLSTALSSLTAQRQALNVAGQNIANANTVGYTRQRADLQSISATNVASIHSGVALSAGTGVTVAGLERLSDQFLDARLRTQSAQAADADSLATTLERLESVVPEPSDTGVSTSLHEFWDAWQDLANSPESDATRTVVLGTAKTLGIQLADTYRAFESQWDQARAEADAQVSAVNSTAASIADLNQQIRGVLVSGGSANELMDQRDQLVTQLSSAVGATAKLQEDGTMTVLVDGNPLVQGDRANSIQVNGSYAMAGGLDEPPSTDTVSLQWANGNPLVLDAGSLAGTVTALQPTSLGGPISGAVDAINDLATRVATQVNTIHSAGTTLAAPPSDTGVDFFSFSAGMPPALGLTVAVTDPSMVAAGNGASGAWDGSVADQISQLSQAADGPDSTWKSFIVDLGVSTAAARRRAEVAESTRATAETMQLSNASVDIDEEMTNMIAYQRAYEGAARVMTAIDEMLDVLINRTGVVGR</sequence>
<dbReference type="InterPro" id="IPR001444">
    <property type="entry name" value="Flag_bb_rod_N"/>
</dbReference>
<evidence type="ECO:0000256" key="5">
    <source>
        <dbReference type="ARBA" id="ARBA00022525"/>
    </source>
</evidence>
<dbReference type="NCBIfam" id="TIGR02492">
    <property type="entry name" value="flgK_ends"/>
    <property type="match status" value="1"/>
</dbReference>
<proteinExistence type="inferred from homology"/>
<dbReference type="RefSeq" id="WP_301126885.1">
    <property type="nucleotide sequence ID" value="NZ_JAUHPV010000002.1"/>
</dbReference>
<evidence type="ECO:0000256" key="6">
    <source>
        <dbReference type="ARBA" id="ARBA00023143"/>
    </source>
</evidence>
<reference evidence="11" key="1">
    <citation type="submission" date="2023-06" db="EMBL/GenBank/DDBJ databases">
        <title>SYSU T00b26.</title>
        <authorList>
            <person name="Gao L."/>
            <person name="Fang B.-Z."/>
            <person name="Li W.-J."/>
        </authorList>
    </citation>
    <scope>NUCLEOTIDE SEQUENCE</scope>
    <source>
        <strain evidence="11">SYSU T00b26</strain>
    </source>
</reference>
<evidence type="ECO:0000259" key="8">
    <source>
        <dbReference type="Pfam" id="PF00460"/>
    </source>
</evidence>
<dbReference type="EMBL" id="JAUHPV010000002">
    <property type="protein sequence ID" value="MDN4472387.1"/>
    <property type="molecule type" value="Genomic_DNA"/>
</dbReference>
<dbReference type="Proteomes" id="UP001172738">
    <property type="component" value="Unassembled WGS sequence"/>
</dbReference>
<dbReference type="PANTHER" id="PTHR30033">
    <property type="entry name" value="FLAGELLAR HOOK-ASSOCIATED PROTEIN 1"/>
    <property type="match status" value="1"/>
</dbReference>
<organism evidence="11 12">
    <name type="scientific">Demequina zhanjiangensis</name>
    <dbReference type="NCBI Taxonomy" id="3051659"/>
    <lineage>
        <taxon>Bacteria</taxon>
        <taxon>Bacillati</taxon>
        <taxon>Actinomycetota</taxon>
        <taxon>Actinomycetes</taxon>
        <taxon>Micrococcales</taxon>
        <taxon>Demequinaceae</taxon>
        <taxon>Demequina</taxon>
    </lineage>
</organism>
<keyword evidence="11" id="KW-0969">Cilium</keyword>
<dbReference type="Pfam" id="PF06429">
    <property type="entry name" value="Flg_bbr_C"/>
    <property type="match status" value="1"/>
</dbReference>
<feature type="domain" description="Flagellar basal body rod protein N-terminal" evidence="8">
    <location>
        <begin position="7"/>
        <end position="37"/>
    </location>
</feature>
<dbReference type="InterPro" id="IPR010930">
    <property type="entry name" value="Flg_bb/hook_C_dom"/>
</dbReference>
<evidence type="ECO:0000256" key="2">
    <source>
        <dbReference type="ARBA" id="ARBA00004613"/>
    </source>
</evidence>
<comment type="subcellular location">
    <subcellularLocation>
        <location evidence="1 7">Bacterial flagellum</location>
    </subcellularLocation>
    <subcellularLocation>
        <location evidence="2 7">Secreted</location>
    </subcellularLocation>
</comment>
<dbReference type="PRINTS" id="PR01005">
    <property type="entry name" value="FLGHOOKAP1"/>
</dbReference>
<gene>
    <name evidence="7 11" type="primary">flgK</name>
    <name evidence="11" type="ORF">QQX04_05205</name>
</gene>
<dbReference type="InterPro" id="IPR002371">
    <property type="entry name" value="FlgK"/>
</dbReference>
<dbReference type="PANTHER" id="PTHR30033:SF1">
    <property type="entry name" value="FLAGELLAR HOOK-ASSOCIATED PROTEIN 1"/>
    <property type="match status" value="1"/>
</dbReference>
<evidence type="ECO:0000256" key="3">
    <source>
        <dbReference type="ARBA" id="ARBA00009677"/>
    </source>
</evidence>
<evidence type="ECO:0000259" key="10">
    <source>
        <dbReference type="Pfam" id="PF22638"/>
    </source>
</evidence>
<dbReference type="InterPro" id="IPR053927">
    <property type="entry name" value="FlgK_helical"/>
</dbReference>